<gene>
    <name evidence="20" type="ORF">DP923_06785</name>
</gene>
<dbReference type="InterPro" id="IPR005930">
    <property type="entry name" value="Pyruv_COase"/>
</dbReference>
<dbReference type="Pfam" id="PF00364">
    <property type="entry name" value="Biotin_lipoyl"/>
    <property type="match status" value="1"/>
</dbReference>
<evidence type="ECO:0000256" key="12">
    <source>
        <dbReference type="PIRSR" id="PIRSR001594-1"/>
    </source>
</evidence>
<keyword evidence="20" id="KW-0670">Pyruvate</keyword>
<dbReference type="PROSITE" id="PS50975">
    <property type="entry name" value="ATP_GRASP"/>
    <property type="match status" value="1"/>
</dbReference>
<dbReference type="FunFam" id="3.40.50.20:FF:000010">
    <property type="entry name" value="Propionyl-CoA carboxylase subunit alpha"/>
    <property type="match status" value="1"/>
</dbReference>
<evidence type="ECO:0000256" key="3">
    <source>
        <dbReference type="ARBA" id="ARBA00013057"/>
    </source>
</evidence>
<dbReference type="InterPro" id="IPR011054">
    <property type="entry name" value="Rudment_hybrid_motif"/>
</dbReference>
<dbReference type="PANTHER" id="PTHR43778">
    <property type="entry name" value="PYRUVATE CARBOXYLASE"/>
    <property type="match status" value="1"/>
</dbReference>
<dbReference type="Proteomes" id="UP000251692">
    <property type="component" value="Unassembled WGS sequence"/>
</dbReference>
<dbReference type="InterPro" id="IPR003379">
    <property type="entry name" value="Carboxylase_cons_dom"/>
</dbReference>
<feature type="domain" description="Biotin carboxylation" evidence="18">
    <location>
        <begin position="2"/>
        <end position="456"/>
    </location>
</feature>
<feature type="modified residue" description="N6-biotinyllysine" evidence="15">
    <location>
        <position position="1113"/>
    </location>
</feature>
<comment type="catalytic activity">
    <reaction evidence="11">
        <text>hydrogencarbonate + pyruvate + ATP = oxaloacetate + ADP + phosphate + H(+)</text>
        <dbReference type="Rhea" id="RHEA:20844"/>
        <dbReference type="ChEBI" id="CHEBI:15361"/>
        <dbReference type="ChEBI" id="CHEBI:15378"/>
        <dbReference type="ChEBI" id="CHEBI:16452"/>
        <dbReference type="ChEBI" id="CHEBI:17544"/>
        <dbReference type="ChEBI" id="CHEBI:30616"/>
        <dbReference type="ChEBI" id="CHEBI:43474"/>
        <dbReference type="ChEBI" id="CHEBI:456216"/>
        <dbReference type="EC" id="6.4.1.1"/>
    </reaction>
</comment>
<dbReference type="OrthoDB" id="9807469at2"/>
<dbReference type="PROSITE" id="PS00867">
    <property type="entry name" value="CPSASE_2"/>
    <property type="match status" value="1"/>
</dbReference>
<evidence type="ECO:0000256" key="1">
    <source>
        <dbReference type="ARBA" id="ARBA00001953"/>
    </source>
</evidence>
<keyword evidence="8 11" id="KW-0067">ATP-binding</keyword>
<dbReference type="Pfam" id="PF02785">
    <property type="entry name" value="Biotin_carb_C"/>
    <property type="match status" value="1"/>
</dbReference>
<keyword evidence="9 11" id="KW-0092">Biotin</keyword>
<comment type="cofactor">
    <cofactor evidence="1 11">
        <name>biotin</name>
        <dbReference type="ChEBI" id="CHEBI:57586"/>
    </cofactor>
</comment>
<evidence type="ECO:0000256" key="13">
    <source>
        <dbReference type="PIRSR" id="PIRSR001594-2"/>
    </source>
</evidence>
<dbReference type="SUPFAM" id="SSF51569">
    <property type="entry name" value="Aldolase"/>
    <property type="match status" value="1"/>
</dbReference>
<evidence type="ECO:0000313" key="20">
    <source>
        <dbReference type="EMBL" id="RAU82941.1"/>
    </source>
</evidence>
<dbReference type="PROSITE" id="PS50968">
    <property type="entry name" value="BIOTINYL_LIPOYL"/>
    <property type="match status" value="1"/>
</dbReference>
<proteinExistence type="predicted"/>
<feature type="binding site" evidence="14">
    <location>
        <position position="742"/>
    </location>
    <ligand>
        <name>Mn(2+)</name>
        <dbReference type="ChEBI" id="CHEBI:29035"/>
    </ligand>
</feature>
<dbReference type="SUPFAM" id="SSF51230">
    <property type="entry name" value="Single hybrid motif"/>
    <property type="match status" value="1"/>
</dbReference>
<dbReference type="InterPro" id="IPR011053">
    <property type="entry name" value="Single_hybrid_motif"/>
</dbReference>
<feature type="binding site" evidence="13">
    <location>
        <position position="202"/>
    </location>
    <ligand>
        <name>ATP</name>
        <dbReference type="ChEBI" id="CHEBI:30616"/>
    </ligand>
</feature>
<feature type="domain" description="ATP-grasp" evidence="17">
    <location>
        <begin position="122"/>
        <end position="320"/>
    </location>
</feature>
<sequence length="1147" mass="129950">MKIKKVLVANRGEIAIRVLRACSELGIKTVAIYTYEDRYSLHRYKSDEAYQIGKDNQPLQPYLNIDAIIAIAKENDVDAIHPGYGFLSENQHFSQKCADNGLIFIGPKPNVMASLGDKIAAKKVALSCEVPIIQSNDLDLNTYETAKEEAHRIGYPLMLKAAAGGGGRGMRVIRDDEQLEKGFFEAKNEALKAFGDDTLFLEKYVENPKHIEVQIVADNYGGITHLFERDCSVQRRFQKVVEVAPAISLNEETRQKLYDYSIRICKAVNYNNVGTVEFLVEPHTNKIYFIEVNPRIQVEHTVTEMITGIDLIKTQIFIADGYPLDHEEVLLGPDHKTRANGVAIQCRITTEDPENDFKPDYGTVIAYRSAGGFGIRLDQGSVYQGAKISPFFDSLLVKVSAHAPTLRHAAMKMSRTLDEFRIRGVKQNIQFLQNIINHPQFLSSEYTVDFIKSHPELFVFQQRQDRATKMLTFLADVIVNGNPDVKNPDKSKVLRKPDFTGFNVLKPYEEGTKDILTRLGPDEFSKWLRNDPLIHYTDTTFRDGHQSLLATRMRTFDMMKVAQAFAKDHPQTFSMEVWGGATFDVCLRFLHEDPWERLASIRKAVPNILLQMLIRGSNGVGYKAYPDNLIEAFVEKSWETGVDIFRIFDSLNWMKGMDSCINFVRKRTQGLAEGSICYTGDILDPSKTKYTLEYYLNLAKQLEDAGSHILAIKDMAGLLKPYAATLLVEALRDTVKIPIHLHTHDTSSVQSATYLKAIEAGVDVVDVALGAMSGLTSQPNFNSTVEMMRFQERHREFDMASLNRHSNYWETVREYYYPFESDLKAGTAEVYRHEIPGGQYSNLRPQANALGLGDRWELIKETYGEVNQMFGDVVKVTPSSKVVGDMALYLVSNNLTTVDVLERGDQISFPESVQSFFKGELGQPVGGFPRKLQNIILKDEKPFTDKPNVHLEPVDFEKEFAEFQEKFGKNTKFTDFLSYQLYPKVYEAYHRHYEQYSDVSNIPTRLFFYGMQPGEEAIIDIAKGKSIVIKYQSLGHVNEKGFRTVFFKLNGQTRNIEVRDTSIKVERTENVKVDKANPKHIGAPLQGMLSKILVTKEQPIKKNTPLFIIEAMKMETTITASEDTQVASIHLTEGSLVNTDDLVLTLS</sequence>
<evidence type="ECO:0000313" key="21">
    <source>
        <dbReference type="Proteomes" id="UP000251692"/>
    </source>
</evidence>
<dbReference type="NCBIfam" id="NF009554">
    <property type="entry name" value="PRK12999.1"/>
    <property type="match status" value="1"/>
</dbReference>
<dbReference type="PROSITE" id="PS00188">
    <property type="entry name" value="BIOTIN"/>
    <property type="match status" value="1"/>
</dbReference>
<dbReference type="InterPro" id="IPR001882">
    <property type="entry name" value="Biotin_BS"/>
</dbReference>
<feature type="domain" description="Lipoyl-binding" evidence="16">
    <location>
        <begin position="1068"/>
        <end position="1147"/>
    </location>
</feature>
<dbReference type="Pfam" id="PF00289">
    <property type="entry name" value="Biotin_carb_N"/>
    <property type="match status" value="1"/>
</dbReference>
<dbReference type="InterPro" id="IPR005481">
    <property type="entry name" value="BC-like_N"/>
</dbReference>
<dbReference type="GO" id="GO:0006094">
    <property type="term" value="P:gluconeogenesis"/>
    <property type="evidence" value="ECO:0007669"/>
    <property type="project" value="UniProtKB-UniPathway"/>
</dbReference>
<evidence type="ECO:0000259" key="19">
    <source>
        <dbReference type="PROSITE" id="PS50991"/>
    </source>
</evidence>
<dbReference type="CDD" id="cd06850">
    <property type="entry name" value="biotinyl_domain"/>
    <property type="match status" value="1"/>
</dbReference>
<dbReference type="GO" id="GO:0005737">
    <property type="term" value="C:cytoplasm"/>
    <property type="evidence" value="ECO:0007669"/>
    <property type="project" value="TreeGrafter"/>
</dbReference>
<evidence type="ECO:0000256" key="7">
    <source>
        <dbReference type="ARBA" id="ARBA00022741"/>
    </source>
</evidence>
<dbReference type="CDD" id="cd07937">
    <property type="entry name" value="DRE_TIM_PC_TC_5S"/>
    <property type="match status" value="1"/>
</dbReference>
<keyword evidence="7 11" id="KW-0547">Nucleotide-binding</keyword>
<dbReference type="InterPro" id="IPR000089">
    <property type="entry name" value="Biotin_lipoyl"/>
</dbReference>
<dbReference type="Pfam" id="PF02786">
    <property type="entry name" value="CPSase_L_D2"/>
    <property type="match status" value="1"/>
</dbReference>
<protein>
    <recommendedName>
        <fullName evidence="3 11">Pyruvate carboxylase</fullName>
        <ecNumber evidence="3 11">6.4.1.1</ecNumber>
    </recommendedName>
</protein>
<dbReference type="InterPro" id="IPR016185">
    <property type="entry name" value="PreATP-grasp_dom_sf"/>
</dbReference>
<dbReference type="InterPro" id="IPR011761">
    <property type="entry name" value="ATP-grasp"/>
</dbReference>
<reference evidence="20 21" key="1">
    <citation type="submission" date="2018-06" db="EMBL/GenBank/DDBJ databases">
        <authorList>
            <person name="Liu Z.-W."/>
        </authorList>
    </citation>
    <scope>NUCLEOTIDE SEQUENCE [LARGE SCALE GENOMIC DNA]</scope>
    <source>
        <strain evidence="20 21">2b14</strain>
    </source>
</reference>
<dbReference type="Pfam" id="PF02436">
    <property type="entry name" value="PYC_OADA"/>
    <property type="match status" value="1"/>
</dbReference>
<name>A0A364RF57_9BACT</name>
<dbReference type="EC" id="6.4.1.1" evidence="3 11"/>
<evidence type="ECO:0000256" key="11">
    <source>
        <dbReference type="PIRNR" id="PIRNR001594"/>
    </source>
</evidence>
<dbReference type="InterPro" id="IPR000891">
    <property type="entry name" value="PYR_CT"/>
</dbReference>
<evidence type="ECO:0000259" key="16">
    <source>
        <dbReference type="PROSITE" id="PS50968"/>
    </source>
</evidence>
<dbReference type="SUPFAM" id="SSF56059">
    <property type="entry name" value="Glutathione synthetase ATP-binding domain-like"/>
    <property type="match status" value="1"/>
</dbReference>
<keyword evidence="10" id="KW-0511">Multifunctional enzyme</keyword>
<evidence type="ECO:0000256" key="9">
    <source>
        <dbReference type="ARBA" id="ARBA00023267"/>
    </source>
</evidence>
<dbReference type="PROSITE" id="PS50979">
    <property type="entry name" value="BC"/>
    <property type="match status" value="1"/>
</dbReference>
<dbReference type="AlphaFoldDB" id="A0A364RF57"/>
<dbReference type="PROSITE" id="PS00866">
    <property type="entry name" value="CPSASE_1"/>
    <property type="match status" value="1"/>
</dbReference>
<evidence type="ECO:0000256" key="2">
    <source>
        <dbReference type="ARBA" id="ARBA00004742"/>
    </source>
</evidence>
<dbReference type="FunFam" id="3.30.1490.20:FF:000003">
    <property type="entry name" value="acetyl-CoA carboxylase isoform X1"/>
    <property type="match status" value="1"/>
</dbReference>
<comment type="pathway">
    <text evidence="2">Carbohydrate biosynthesis; gluconeogenesis.</text>
</comment>
<organism evidence="20 21">
    <name type="scientific">Pontibacter arcticus</name>
    <dbReference type="NCBI Taxonomy" id="2080288"/>
    <lineage>
        <taxon>Bacteria</taxon>
        <taxon>Pseudomonadati</taxon>
        <taxon>Bacteroidota</taxon>
        <taxon>Cytophagia</taxon>
        <taxon>Cytophagales</taxon>
        <taxon>Hymenobacteraceae</taxon>
        <taxon>Pontibacter</taxon>
    </lineage>
</organism>
<evidence type="ECO:0000256" key="5">
    <source>
        <dbReference type="ARBA" id="ARBA00022598"/>
    </source>
</evidence>
<dbReference type="PIRSF" id="PIRSF001594">
    <property type="entry name" value="Pyruv_carbox"/>
    <property type="match status" value="1"/>
</dbReference>
<feature type="active site" evidence="12">
    <location>
        <position position="295"/>
    </location>
</feature>
<evidence type="ECO:0000256" key="4">
    <source>
        <dbReference type="ARBA" id="ARBA00022432"/>
    </source>
</evidence>
<feature type="binding site" evidence="14">
    <location>
        <position position="543"/>
    </location>
    <ligand>
        <name>Mn(2+)</name>
        <dbReference type="ChEBI" id="CHEBI:29035"/>
    </ligand>
</feature>
<feature type="binding site" evidence="13">
    <location>
        <position position="118"/>
    </location>
    <ligand>
        <name>ATP</name>
        <dbReference type="ChEBI" id="CHEBI:30616"/>
    </ligand>
</feature>
<dbReference type="Gene3D" id="3.10.600.10">
    <property type="entry name" value="pyruvate carboxylase f1077a mutant domain"/>
    <property type="match status" value="1"/>
</dbReference>
<dbReference type="GO" id="GO:0004736">
    <property type="term" value="F:pyruvate carboxylase activity"/>
    <property type="evidence" value="ECO:0007669"/>
    <property type="project" value="UniProtKB-EC"/>
</dbReference>
<dbReference type="GO" id="GO:0005524">
    <property type="term" value="F:ATP binding"/>
    <property type="evidence" value="ECO:0007669"/>
    <property type="project" value="UniProtKB-UniRule"/>
</dbReference>
<dbReference type="Gene3D" id="3.20.20.70">
    <property type="entry name" value="Aldolase class I"/>
    <property type="match status" value="1"/>
</dbReference>
<dbReference type="SUPFAM" id="SSF89000">
    <property type="entry name" value="post-HMGL domain-like"/>
    <property type="match status" value="1"/>
</dbReference>
<dbReference type="GO" id="GO:0046872">
    <property type="term" value="F:metal ion binding"/>
    <property type="evidence" value="ECO:0007669"/>
    <property type="project" value="UniProtKB-KW"/>
</dbReference>
<dbReference type="InterPro" id="IPR011764">
    <property type="entry name" value="Biotin_carboxylation_dom"/>
</dbReference>
<feature type="modified residue" description="N6-carboxylysine" evidence="15">
    <location>
        <position position="713"/>
    </location>
</feature>
<dbReference type="NCBIfam" id="TIGR01235">
    <property type="entry name" value="pyruv_carbox"/>
    <property type="match status" value="1"/>
</dbReference>
<dbReference type="InterPro" id="IPR013785">
    <property type="entry name" value="Aldolase_TIM"/>
</dbReference>
<keyword evidence="4" id="KW-0312">Gluconeogenesis</keyword>
<dbReference type="NCBIfam" id="NF006761">
    <property type="entry name" value="PRK09282.1"/>
    <property type="match status" value="1"/>
</dbReference>
<dbReference type="InterPro" id="IPR005479">
    <property type="entry name" value="CPAse_ATP-bd"/>
</dbReference>
<feature type="binding site" evidence="13">
    <location>
        <position position="615"/>
    </location>
    <ligand>
        <name>substrate</name>
    </ligand>
</feature>
<evidence type="ECO:0000256" key="6">
    <source>
        <dbReference type="ARBA" id="ARBA00022723"/>
    </source>
</evidence>
<evidence type="ECO:0000259" key="18">
    <source>
        <dbReference type="PROSITE" id="PS50979"/>
    </source>
</evidence>
<keyword evidence="21" id="KW-1185">Reference proteome</keyword>
<feature type="binding site" evidence="14">
    <location>
        <position position="744"/>
    </location>
    <ligand>
        <name>Mn(2+)</name>
        <dbReference type="ChEBI" id="CHEBI:29035"/>
    </ligand>
</feature>
<dbReference type="SUPFAM" id="SSF51246">
    <property type="entry name" value="Rudiment single hybrid motif"/>
    <property type="match status" value="1"/>
</dbReference>
<dbReference type="RefSeq" id="WP_112305091.1">
    <property type="nucleotide sequence ID" value="NZ_QMDV01000002.1"/>
</dbReference>
<feature type="binding site" evidence="13">
    <location>
        <position position="877"/>
    </location>
    <ligand>
        <name>substrate</name>
    </ligand>
</feature>
<dbReference type="FunFam" id="3.20.20.70:FF:000033">
    <property type="entry name" value="Pyruvate carboxylase"/>
    <property type="match status" value="1"/>
</dbReference>
<keyword evidence="5 11" id="KW-0436">Ligase</keyword>
<evidence type="ECO:0000256" key="14">
    <source>
        <dbReference type="PIRSR" id="PIRSR001594-3"/>
    </source>
</evidence>
<evidence type="ECO:0000256" key="10">
    <source>
        <dbReference type="ARBA" id="ARBA00023268"/>
    </source>
</evidence>
<reference evidence="20 21" key="2">
    <citation type="submission" date="2018-07" db="EMBL/GenBank/DDBJ databases">
        <title>Pontibacter sp. 2b14 genomic sequence and assembly.</title>
        <authorList>
            <person name="Du Z.-J."/>
        </authorList>
    </citation>
    <scope>NUCLEOTIDE SEQUENCE [LARGE SCALE GENOMIC DNA]</scope>
    <source>
        <strain evidence="20 21">2b14</strain>
    </source>
</reference>
<dbReference type="Gene3D" id="2.40.50.100">
    <property type="match status" value="1"/>
</dbReference>
<dbReference type="PROSITE" id="PS50991">
    <property type="entry name" value="PYR_CT"/>
    <property type="match status" value="1"/>
</dbReference>
<dbReference type="PANTHER" id="PTHR43778:SF2">
    <property type="entry name" value="PYRUVATE CARBOXYLASE, MITOCHONDRIAL"/>
    <property type="match status" value="1"/>
</dbReference>
<dbReference type="InterPro" id="IPR005482">
    <property type="entry name" value="Biotin_COase_C"/>
</dbReference>
<evidence type="ECO:0000256" key="15">
    <source>
        <dbReference type="PIRSR" id="PIRSR001594-4"/>
    </source>
</evidence>
<evidence type="ECO:0000256" key="8">
    <source>
        <dbReference type="ARBA" id="ARBA00022840"/>
    </source>
</evidence>
<comment type="caution">
    <text evidence="20">The sequence shown here is derived from an EMBL/GenBank/DDBJ whole genome shotgun (WGS) entry which is preliminary data.</text>
</comment>
<dbReference type="Gene3D" id="3.30.470.20">
    <property type="entry name" value="ATP-grasp fold, B domain"/>
    <property type="match status" value="1"/>
</dbReference>
<keyword evidence="6 14" id="KW-0479">Metal-binding</keyword>
<evidence type="ECO:0000259" key="17">
    <source>
        <dbReference type="PROSITE" id="PS50975"/>
    </source>
</evidence>
<dbReference type="SUPFAM" id="SSF52440">
    <property type="entry name" value="PreATP-grasp domain"/>
    <property type="match status" value="1"/>
</dbReference>
<accession>A0A364RF57</accession>
<dbReference type="InterPro" id="IPR055268">
    <property type="entry name" value="PCB-like"/>
</dbReference>
<feature type="domain" description="Pyruvate carboxyltransferase" evidence="19">
    <location>
        <begin position="534"/>
        <end position="803"/>
    </location>
</feature>
<dbReference type="SMART" id="SM00878">
    <property type="entry name" value="Biotin_carb_C"/>
    <property type="match status" value="1"/>
</dbReference>
<comment type="function">
    <text evidence="11">Catalyzes a 2-step reaction, involving the ATP-dependent carboxylation of the covalently attached biotin in the first step and the transfer of the carboxyl group to pyruvate in the second.</text>
</comment>
<feature type="binding site" description="via carbamate group" evidence="14">
    <location>
        <position position="713"/>
    </location>
    <ligand>
        <name>Mn(2+)</name>
        <dbReference type="ChEBI" id="CHEBI:29035"/>
    </ligand>
</feature>
<dbReference type="EMBL" id="QMDV01000002">
    <property type="protein sequence ID" value="RAU82941.1"/>
    <property type="molecule type" value="Genomic_DNA"/>
</dbReference>
<dbReference type="Pfam" id="PF00682">
    <property type="entry name" value="HMGL-like"/>
    <property type="match status" value="1"/>
</dbReference>
<dbReference type="UniPathway" id="UPA00138"/>